<keyword evidence="11 17" id="KW-0267">Excision nuclease</keyword>
<feature type="domain" description="ABC transporter" evidence="18">
    <location>
        <begin position="318"/>
        <end position="579"/>
    </location>
</feature>
<dbReference type="Pfam" id="PF17755">
    <property type="entry name" value="UvrA_DNA-bind"/>
    <property type="match status" value="1"/>
</dbReference>
<keyword evidence="2 17" id="KW-0963">Cytoplasm</keyword>
<keyword evidence="8 17" id="KW-0863">Zinc-finger</keyword>
<dbReference type="SMART" id="SM00382">
    <property type="entry name" value="AAA"/>
    <property type="match status" value="1"/>
</dbReference>
<dbReference type="InterPro" id="IPR004602">
    <property type="entry name" value="UvrA"/>
</dbReference>
<keyword evidence="6 17" id="KW-0227">DNA damage</keyword>
<dbReference type="GO" id="GO:0009432">
    <property type="term" value="P:SOS response"/>
    <property type="evidence" value="ECO:0007669"/>
    <property type="project" value="UniProtKB-UniRule"/>
</dbReference>
<dbReference type="NCBIfam" id="TIGR00630">
    <property type="entry name" value="uvra"/>
    <property type="match status" value="1"/>
</dbReference>
<dbReference type="Proteomes" id="UP000238701">
    <property type="component" value="Unassembled WGS sequence"/>
</dbReference>
<name>A0A2U3JW68_9BACT</name>
<protein>
    <recommendedName>
        <fullName evidence="15 17">UvrABC system protein A</fullName>
        <shortName evidence="17">UvrA protein</shortName>
    </recommendedName>
    <alternativeName>
        <fullName evidence="16 17">Excinuclease ABC subunit A</fullName>
    </alternativeName>
</protein>
<dbReference type="PROSITE" id="PS00211">
    <property type="entry name" value="ABC_TRANSPORTER_1"/>
    <property type="match status" value="1"/>
</dbReference>
<dbReference type="GO" id="GO:0003677">
    <property type="term" value="F:DNA binding"/>
    <property type="evidence" value="ECO:0007669"/>
    <property type="project" value="UniProtKB-UniRule"/>
</dbReference>
<evidence type="ECO:0000256" key="11">
    <source>
        <dbReference type="ARBA" id="ARBA00022881"/>
    </source>
</evidence>
<comment type="subcellular location">
    <subcellularLocation>
        <location evidence="1 17">Cytoplasm</location>
    </subcellularLocation>
</comment>
<organism evidence="19 20">
    <name type="scientific">Candidatus Sulfotelmatobacter kueseliae</name>
    <dbReference type="NCBI Taxonomy" id="2042962"/>
    <lineage>
        <taxon>Bacteria</taxon>
        <taxon>Pseudomonadati</taxon>
        <taxon>Acidobacteriota</taxon>
        <taxon>Terriglobia</taxon>
        <taxon>Terriglobales</taxon>
        <taxon>Candidatus Korobacteraceae</taxon>
        <taxon>Candidatus Sulfotelmatobacter</taxon>
    </lineage>
</organism>
<dbReference type="PROSITE" id="PS50893">
    <property type="entry name" value="ABC_TRANSPORTER_2"/>
    <property type="match status" value="2"/>
</dbReference>
<proteinExistence type="inferred from homology"/>
<comment type="subunit">
    <text evidence="17">Forms a heterotetramer with UvrB during the search for lesions.</text>
</comment>
<evidence type="ECO:0000256" key="17">
    <source>
        <dbReference type="HAMAP-Rule" id="MF_00205"/>
    </source>
</evidence>
<keyword evidence="10 17" id="KW-0067">ATP-binding</keyword>
<evidence type="ECO:0000313" key="19">
    <source>
        <dbReference type="EMBL" id="SPF31672.1"/>
    </source>
</evidence>
<keyword evidence="3 17" id="KW-0479">Metal-binding</keyword>
<dbReference type="Gene3D" id="3.30.190.20">
    <property type="match status" value="1"/>
</dbReference>
<dbReference type="GO" id="GO:0009380">
    <property type="term" value="C:excinuclease repair complex"/>
    <property type="evidence" value="ECO:0007669"/>
    <property type="project" value="InterPro"/>
</dbReference>
<dbReference type="HAMAP" id="MF_00205">
    <property type="entry name" value="UvrA"/>
    <property type="match status" value="1"/>
</dbReference>
<sequence>MAITKISVRGARQHNLKNIDVEIPRNSLTVVTGLSGSGKSSLAFDTIYAEGQRRYVETLSAYARQFLDQMERPDVDAIDGLSPSISIEQRTTSRSPRSTVGTITEIYDYLRLLFASIGVPHCPKCGRAISRQSADQIVQRVMALTPEDRVMVMAPIVRGRKGEFKKEMETLVKHGYTRARIDGELVNLDDDTVINLDKRKNHTIEVVIDRLLVKPGIEHRLEMSVGLAMKLAGGLVQVAVVGSEEQLYSEKLACPDCGINVPQLEPRSFSFNSMYGACPECHGLGSKYDFDPAKVISDWSKPLLDGALGPGSSSQHLIHMLQISAAAYGIDLSTPFEKLPEATQNFLLNGEPGRGGKTGFHGIFGYLKQNLEESTSEGYRDWLMDHMSAAECPACQGKRLRPESLAVKVNGMSIAEFTAMPVSRALEVASGIKLAGREAAIAGRVMHEIVERLQFLNAVGLGYISLDRSAATLSGGEGQRIRLATQIGSKLRGVLYVLDEPSIGLHHRDNDRLLNALENLRDLGNTVLVVEHDEETIRRADYVVDLGPGAGRHGGSLVAHGTPEQIMHEPNSLTGAYIAGRAVIEMRPERRQKNGAALTILGAKENNLKNLDVTFPLGVMTLVTGVSGSGKSTLVNDILYRALARQLYRSREKAGEHKAISGAENIDKVIRIDQSPIGRTPRSNPATYTGVFTAIRDLYAMLPESRERGYKAGRFSFNVSGGRCEACQGEGQRRIEMNFLPDVYVLCEVCGGRRYNSETLAVKYNGYSIADLLEMPVSDALPILENIPQVKQKLQTLVDVGLGYIHPGQSAVTLSGGEAQRIKLARELSKRQTGKTLYLLDEPTTGLHFDDVKKLLDVLHRLTDLGNSIIIIEHNLDVIRNADWIIDLGPEGGEEGGRIVAQGTPEQVARVKKSYTGQALAGYFGKAVASGQLPGASSQ</sequence>
<feature type="binding site" evidence="17">
    <location>
        <begin position="625"/>
        <end position="632"/>
    </location>
    <ligand>
        <name>ATP</name>
        <dbReference type="ChEBI" id="CHEBI:30616"/>
    </ligand>
</feature>
<dbReference type="GO" id="GO:0005524">
    <property type="term" value="F:ATP binding"/>
    <property type="evidence" value="ECO:0007669"/>
    <property type="project" value="UniProtKB-UniRule"/>
</dbReference>
<evidence type="ECO:0000256" key="2">
    <source>
        <dbReference type="ARBA" id="ARBA00022490"/>
    </source>
</evidence>
<keyword evidence="9 17" id="KW-0862">Zinc</keyword>
<evidence type="ECO:0000256" key="6">
    <source>
        <dbReference type="ARBA" id="ARBA00022763"/>
    </source>
</evidence>
<keyword evidence="7 17" id="KW-0228">DNA excision</keyword>
<dbReference type="InterPro" id="IPR027417">
    <property type="entry name" value="P-loop_NTPase"/>
</dbReference>
<dbReference type="PANTHER" id="PTHR43152">
    <property type="entry name" value="UVRABC SYSTEM PROTEIN A"/>
    <property type="match status" value="1"/>
</dbReference>
<evidence type="ECO:0000259" key="18">
    <source>
        <dbReference type="PROSITE" id="PS50893"/>
    </source>
</evidence>
<keyword evidence="13 17" id="KW-0234">DNA repair</keyword>
<feature type="zinc finger region" description="C4-type" evidence="17">
    <location>
        <begin position="254"/>
        <end position="281"/>
    </location>
</feature>
<feature type="binding site" evidence="17">
    <location>
        <begin position="33"/>
        <end position="40"/>
    </location>
    <ligand>
        <name>ATP</name>
        <dbReference type="ChEBI" id="CHEBI:30616"/>
    </ligand>
</feature>
<dbReference type="InterPro" id="IPR041102">
    <property type="entry name" value="UvrA_inter"/>
</dbReference>
<reference evidence="20" key="1">
    <citation type="submission" date="2018-02" db="EMBL/GenBank/DDBJ databases">
        <authorList>
            <person name="Hausmann B."/>
        </authorList>
    </citation>
    <scope>NUCLEOTIDE SEQUENCE [LARGE SCALE GENOMIC DNA]</scope>
    <source>
        <strain evidence="20">Peat soil MAG SbA1</strain>
    </source>
</reference>
<keyword evidence="5 17" id="KW-0547">Nucleotide-binding</keyword>
<evidence type="ECO:0000256" key="13">
    <source>
        <dbReference type="ARBA" id="ARBA00023204"/>
    </source>
</evidence>
<comment type="function">
    <text evidence="17">The UvrABC repair system catalyzes the recognition and processing of DNA lesions. UvrA is an ATPase and a DNA-binding protein. A damage recognition complex composed of 2 UvrA and 2 UvrB subunits scans DNA for abnormalities. When the presence of a lesion has been verified by UvrB, the UvrA molecules dissociate.</text>
</comment>
<feature type="domain" description="ABC transporter" evidence="18">
    <location>
        <begin position="586"/>
        <end position="921"/>
    </location>
</feature>
<dbReference type="EMBL" id="OMOD01000002">
    <property type="protein sequence ID" value="SPF31672.1"/>
    <property type="molecule type" value="Genomic_DNA"/>
</dbReference>
<accession>A0A2U3JW68</accession>
<dbReference type="InterPro" id="IPR017871">
    <property type="entry name" value="ABC_transporter-like_CS"/>
</dbReference>
<dbReference type="AlphaFoldDB" id="A0A2U3JW68"/>
<dbReference type="GO" id="GO:0006289">
    <property type="term" value="P:nucleotide-excision repair"/>
    <property type="evidence" value="ECO:0007669"/>
    <property type="project" value="UniProtKB-UniRule"/>
</dbReference>
<dbReference type="PANTHER" id="PTHR43152:SF3">
    <property type="entry name" value="UVRABC SYSTEM PROTEIN A"/>
    <property type="match status" value="1"/>
</dbReference>
<evidence type="ECO:0000256" key="5">
    <source>
        <dbReference type="ARBA" id="ARBA00022741"/>
    </source>
</evidence>
<evidence type="ECO:0000256" key="9">
    <source>
        <dbReference type="ARBA" id="ARBA00022833"/>
    </source>
</evidence>
<dbReference type="NCBIfam" id="NF001503">
    <property type="entry name" value="PRK00349.1"/>
    <property type="match status" value="1"/>
</dbReference>
<evidence type="ECO:0000256" key="15">
    <source>
        <dbReference type="ARBA" id="ARBA00039316"/>
    </source>
</evidence>
<dbReference type="SUPFAM" id="SSF52540">
    <property type="entry name" value="P-loop containing nucleoside triphosphate hydrolases"/>
    <property type="match status" value="2"/>
</dbReference>
<evidence type="ECO:0000256" key="12">
    <source>
        <dbReference type="ARBA" id="ARBA00023125"/>
    </source>
</evidence>
<evidence type="ECO:0000256" key="4">
    <source>
        <dbReference type="ARBA" id="ARBA00022737"/>
    </source>
</evidence>
<comment type="similarity">
    <text evidence="14 17">Belongs to the ABC transporter superfamily. UvrA family.</text>
</comment>
<feature type="zinc finger region" description="C4-type" evidence="17">
    <location>
        <begin position="724"/>
        <end position="750"/>
    </location>
</feature>
<evidence type="ECO:0000256" key="8">
    <source>
        <dbReference type="ARBA" id="ARBA00022771"/>
    </source>
</evidence>
<dbReference type="Gene3D" id="1.20.1580.10">
    <property type="entry name" value="ABC transporter ATPase like domain"/>
    <property type="match status" value="3"/>
</dbReference>
<dbReference type="CDD" id="cd03271">
    <property type="entry name" value="ABC_UvrA_II"/>
    <property type="match status" value="1"/>
</dbReference>
<keyword evidence="4 17" id="KW-0677">Repeat</keyword>
<evidence type="ECO:0000256" key="16">
    <source>
        <dbReference type="ARBA" id="ARBA00042156"/>
    </source>
</evidence>
<dbReference type="OrthoDB" id="9809851at2"/>
<dbReference type="GO" id="GO:0008270">
    <property type="term" value="F:zinc ion binding"/>
    <property type="evidence" value="ECO:0007669"/>
    <property type="project" value="UniProtKB-UniRule"/>
</dbReference>
<keyword evidence="12 17" id="KW-0238">DNA-binding</keyword>
<dbReference type="Gene3D" id="3.40.50.300">
    <property type="entry name" value="P-loop containing nucleotide triphosphate hydrolases"/>
    <property type="match status" value="3"/>
</dbReference>
<dbReference type="InterPro" id="IPR041552">
    <property type="entry name" value="UvrA_DNA-bd"/>
</dbReference>
<keyword evidence="17" id="KW-0742">SOS response</keyword>
<evidence type="ECO:0000313" key="20">
    <source>
        <dbReference type="Proteomes" id="UP000238701"/>
    </source>
</evidence>
<evidence type="ECO:0000256" key="14">
    <source>
        <dbReference type="ARBA" id="ARBA00038000"/>
    </source>
</evidence>
<gene>
    <name evidence="17 19" type="primary">uvrA</name>
    <name evidence="19" type="ORF">SBA1_100104</name>
</gene>
<dbReference type="GO" id="GO:0005737">
    <property type="term" value="C:cytoplasm"/>
    <property type="evidence" value="ECO:0007669"/>
    <property type="project" value="UniProtKB-SubCell"/>
</dbReference>
<evidence type="ECO:0000256" key="7">
    <source>
        <dbReference type="ARBA" id="ARBA00022769"/>
    </source>
</evidence>
<evidence type="ECO:0000256" key="1">
    <source>
        <dbReference type="ARBA" id="ARBA00004496"/>
    </source>
</evidence>
<dbReference type="GO" id="GO:0016887">
    <property type="term" value="F:ATP hydrolysis activity"/>
    <property type="evidence" value="ECO:0007669"/>
    <property type="project" value="InterPro"/>
</dbReference>
<evidence type="ECO:0000256" key="3">
    <source>
        <dbReference type="ARBA" id="ARBA00022723"/>
    </source>
</evidence>
<dbReference type="InterPro" id="IPR003593">
    <property type="entry name" value="AAA+_ATPase"/>
</dbReference>
<dbReference type="Pfam" id="PF17760">
    <property type="entry name" value="UvrA_inter"/>
    <property type="match status" value="1"/>
</dbReference>
<dbReference type="GO" id="GO:0009381">
    <property type="term" value="F:excinuclease ABC activity"/>
    <property type="evidence" value="ECO:0007669"/>
    <property type="project" value="UniProtKB-UniRule"/>
</dbReference>
<dbReference type="InterPro" id="IPR003439">
    <property type="entry name" value="ABC_transporter-like_ATP-bd"/>
</dbReference>
<evidence type="ECO:0000256" key="10">
    <source>
        <dbReference type="ARBA" id="ARBA00022840"/>
    </source>
</evidence>
<dbReference type="Gene3D" id="1.10.8.280">
    <property type="entry name" value="ABC transporter ATPase domain-like"/>
    <property type="match status" value="1"/>
</dbReference>